<dbReference type="Proteomes" id="UP000201165">
    <property type="component" value="Segment"/>
</dbReference>
<dbReference type="EMBL" id="KT995472">
    <property type="protein sequence ID" value="ALN66612.1"/>
    <property type="molecule type" value="Genomic_DNA"/>
</dbReference>
<feature type="region of interest" description="Disordered" evidence="1">
    <location>
        <begin position="1"/>
        <end position="103"/>
    </location>
</feature>
<protein>
    <submittedName>
        <fullName evidence="2">Uncharacterized protein</fullName>
    </submittedName>
</protein>
<dbReference type="RefSeq" id="YP_009220643.1">
    <property type="nucleotide sequence ID" value="NC_003225.3"/>
</dbReference>
<feature type="compositionally biased region" description="Basic and acidic residues" evidence="1">
    <location>
        <begin position="57"/>
        <end position="70"/>
    </location>
</feature>
<dbReference type="KEGG" id="vg:26680426"/>
<sequence length="228" mass="26253">MVSSRTSTTSSSAVAATSTLLPTKRKREPEEVKVKVEVKMEQEELVEDSSSNKRPRIKEEKEEEHKETHHLSLPCKEEEDDGEEEEYEEEEDEEEYEDRVDDDTAEKMENLLVQLDNTTKNIKLKNPLREHDMAVSHYEHEFEVQNTVNFSFGVLSDIGFLINREAVSRWGNTPPPKEFGDMEIGSLTVNQLLHKCDNFVQAVVQKVKEDITPSIEVTIDSLIDDPCW</sequence>
<feature type="compositionally biased region" description="Low complexity" evidence="1">
    <location>
        <begin position="1"/>
        <end position="19"/>
    </location>
</feature>
<name>A0A0S2E723_9VIRU</name>
<reference evidence="2 4" key="1">
    <citation type="submission" date="2015-11" db="EMBL/GenBank/DDBJ databases">
        <title>Comparative analysis of genome sequences of three different virulent isolates of white spot syndrome virus.</title>
        <authorList>
            <person name="Gao M."/>
            <person name="Yang F."/>
            <person name="Xu L."/>
            <person name="Li F."/>
        </authorList>
    </citation>
    <scope>NUCLEOTIDE SEQUENCE [LARGE SCALE GENOMIC DNA]</scope>
    <source>
        <strain evidence="2 4">CN01</strain>
    </source>
</reference>
<evidence type="ECO:0000313" key="4">
    <source>
        <dbReference type="Proteomes" id="UP000201165"/>
    </source>
</evidence>
<organism evidence="2 4">
    <name type="scientific">White spot syndrome virus</name>
    <dbReference type="NCBI Taxonomy" id="342409"/>
    <lineage>
        <taxon>Viruses</taxon>
        <taxon>Viruses incertae sedis</taxon>
        <taxon>Naldaviricetes</taxon>
        <taxon>Nimaviridae</taxon>
        <taxon>Whispovirus</taxon>
    </lineage>
</organism>
<proteinExistence type="predicted"/>
<evidence type="ECO:0000313" key="3">
    <source>
        <dbReference type="EMBL" id="QHB92501.1"/>
    </source>
</evidence>
<dbReference type="EMBL" id="MN840357">
    <property type="protein sequence ID" value="QHB92501.1"/>
    <property type="molecule type" value="Genomic_DNA"/>
</dbReference>
<accession>A0A0S2E723</accession>
<feature type="compositionally biased region" description="Basic and acidic residues" evidence="1">
    <location>
        <begin position="27"/>
        <end position="42"/>
    </location>
</feature>
<dbReference type="GeneID" id="26680426"/>
<evidence type="ECO:0000256" key="1">
    <source>
        <dbReference type="SAM" id="MobiDB-lite"/>
    </source>
</evidence>
<feature type="compositionally biased region" description="Acidic residues" evidence="1">
    <location>
        <begin position="77"/>
        <end position="103"/>
    </location>
</feature>
<reference evidence="3" key="2">
    <citation type="submission" date="2019-12" db="EMBL/GenBank/DDBJ databases">
        <title>Genome reconstruction of White Spot Syndrome Virus (WSSV) from archival Davidson-fixed paraffin embedded shrimp (Penaeus vannamei) tissue.</title>
        <authorList>
            <person name="Cruz-Flores R."/>
            <person name="Hung Nam M."/>
            <person name="Aranguren Caroa L.F."/>
            <person name="Kanrar S."/>
            <person name="Dhar A.K."/>
        </authorList>
    </citation>
    <scope>NUCLEOTIDE SEQUENCE</scope>
    <source>
        <strain evidence="3">CN_95_DFPE</strain>
    </source>
</reference>
<evidence type="ECO:0000313" key="2">
    <source>
        <dbReference type="EMBL" id="ALN66612.1"/>
    </source>
</evidence>